<proteinExistence type="predicted"/>
<evidence type="ECO:0000313" key="1">
    <source>
        <dbReference type="EMBL" id="KAH3696121.1"/>
    </source>
</evidence>
<comment type="caution">
    <text evidence="1">The sequence shown here is derived from an EMBL/GenBank/DDBJ whole genome shotgun (WGS) entry which is preliminary data.</text>
</comment>
<gene>
    <name evidence="1" type="ORF">DPMN_083584</name>
</gene>
<sequence>MFKYYKMMPLVMRIWETPAMVVGDGCPPCTTGSIPANGPATPDLIRTATLLMVRETHS</sequence>
<accession>A0A9D3YBI6</accession>
<protein>
    <submittedName>
        <fullName evidence="1">Uncharacterized protein</fullName>
    </submittedName>
</protein>
<evidence type="ECO:0000313" key="2">
    <source>
        <dbReference type="Proteomes" id="UP000828390"/>
    </source>
</evidence>
<reference evidence="1" key="1">
    <citation type="journal article" date="2019" name="bioRxiv">
        <title>The Genome of the Zebra Mussel, Dreissena polymorpha: A Resource for Invasive Species Research.</title>
        <authorList>
            <person name="McCartney M.A."/>
            <person name="Auch B."/>
            <person name="Kono T."/>
            <person name="Mallez S."/>
            <person name="Zhang Y."/>
            <person name="Obille A."/>
            <person name="Becker A."/>
            <person name="Abrahante J.E."/>
            <person name="Garbe J."/>
            <person name="Badalamenti J.P."/>
            <person name="Herman A."/>
            <person name="Mangelson H."/>
            <person name="Liachko I."/>
            <person name="Sullivan S."/>
            <person name="Sone E.D."/>
            <person name="Koren S."/>
            <person name="Silverstein K.A.T."/>
            <person name="Beckman K.B."/>
            <person name="Gohl D.M."/>
        </authorList>
    </citation>
    <scope>NUCLEOTIDE SEQUENCE</scope>
    <source>
        <strain evidence="1">Duluth1</strain>
        <tissue evidence="1">Whole animal</tissue>
    </source>
</reference>
<dbReference type="Proteomes" id="UP000828390">
    <property type="component" value="Unassembled WGS sequence"/>
</dbReference>
<keyword evidence="2" id="KW-1185">Reference proteome</keyword>
<name>A0A9D3YBI6_DREPO</name>
<reference evidence="1" key="2">
    <citation type="submission" date="2020-11" db="EMBL/GenBank/DDBJ databases">
        <authorList>
            <person name="McCartney M.A."/>
            <person name="Auch B."/>
            <person name="Kono T."/>
            <person name="Mallez S."/>
            <person name="Becker A."/>
            <person name="Gohl D.M."/>
            <person name="Silverstein K.A.T."/>
            <person name="Koren S."/>
            <person name="Bechman K.B."/>
            <person name="Herman A."/>
            <person name="Abrahante J.E."/>
            <person name="Garbe J."/>
        </authorList>
    </citation>
    <scope>NUCLEOTIDE SEQUENCE</scope>
    <source>
        <strain evidence="1">Duluth1</strain>
        <tissue evidence="1">Whole animal</tissue>
    </source>
</reference>
<dbReference type="EMBL" id="JAIWYP010000016">
    <property type="protein sequence ID" value="KAH3696121.1"/>
    <property type="molecule type" value="Genomic_DNA"/>
</dbReference>
<organism evidence="1 2">
    <name type="scientific">Dreissena polymorpha</name>
    <name type="common">Zebra mussel</name>
    <name type="synonym">Mytilus polymorpha</name>
    <dbReference type="NCBI Taxonomy" id="45954"/>
    <lineage>
        <taxon>Eukaryota</taxon>
        <taxon>Metazoa</taxon>
        <taxon>Spiralia</taxon>
        <taxon>Lophotrochozoa</taxon>
        <taxon>Mollusca</taxon>
        <taxon>Bivalvia</taxon>
        <taxon>Autobranchia</taxon>
        <taxon>Heteroconchia</taxon>
        <taxon>Euheterodonta</taxon>
        <taxon>Imparidentia</taxon>
        <taxon>Neoheterodontei</taxon>
        <taxon>Myida</taxon>
        <taxon>Dreissenoidea</taxon>
        <taxon>Dreissenidae</taxon>
        <taxon>Dreissena</taxon>
    </lineage>
</organism>
<dbReference type="AlphaFoldDB" id="A0A9D3YBI6"/>